<evidence type="ECO:0000256" key="3">
    <source>
        <dbReference type="ARBA" id="ARBA00023163"/>
    </source>
</evidence>
<dbReference type="InterPro" id="IPR036390">
    <property type="entry name" value="WH_DNA-bd_sf"/>
</dbReference>
<dbReference type="OrthoDB" id="4535513at2"/>
<dbReference type="Pfam" id="PF07729">
    <property type="entry name" value="FCD"/>
    <property type="match status" value="1"/>
</dbReference>
<dbReference type="SMART" id="SM00345">
    <property type="entry name" value="HTH_GNTR"/>
    <property type="match status" value="1"/>
</dbReference>
<dbReference type="GO" id="GO:0003700">
    <property type="term" value="F:DNA-binding transcription factor activity"/>
    <property type="evidence" value="ECO:0007669"/>
    <property type="project" value="InterPro"/>
</dbReference>
<evidence type="ECO:0000313" key="7">
    <source>
        <dbReference type="Proteomes" id="UP000295431"/>
    </source>
</evidence>
<dbReference type="EMBL" id="SMJW01000030">
    <property type="protein sequence ID" value="TDC17631.1"/>
    <property type="molecule type" value="Genomic_DNA"/>
</dbReference>
<keyword evidence="1" id="KW-0805">Transcription regulation</keyword>
<comment type="caution">
    <text evidence="6">The sequence shown here is derived from an EMBL/GenBank/DDBJ whole genome shotgun (WGS) entry which is preliminary data.</text>
</comment>
<dbReference type="InterPro" id="IPR036388">
    <property type="entry name" value="WH-like_DNA-bd_sf"/>
</dbReference>
<name>A0A4R4P5B9_9ACTN</name>
<dbReference type="InterPro" id="IPR000524">
    <property type="entry name" value="Tscrpt_reg_HTH_GntR"/>
</dbReference>
<dbReference type="InterPro" id="IPR008920">
    <property type="entry name" value="TF_FadR/GntR_C"/>
</dbReference>
<dbReference type="AlphaFoldDB" id="A0A4R4P5B9"/>
<proteinExistence type="predicted"/>
<protein>
    <submittedName>
        <fullName evidence="6">FadR family transcriptional regulator</fullName>
    </submittedName>
</protein>
<evidence type="ECO:0000259" key="5">
    <source>
        <dbReference type="PROSITE" id="PS50949"/>
    </source>
</evidence>
<dbReference type="CDD" id="cd07377">
    <property type="entry name" value="WHTH_GntR"/>
    <property type="match status" value="1"/>
</dbReference>
<evidence type="ECO:0000313" key="6">
    <source>
        <dbReference type="EMBL" id="TDC17631.1"/>
    </source>
</evidence>
<dbReference type="Gene3D" id="1.10.10.10">
    <property type="entry name" value="Winged helix-like DNA-binding domain superfamily/Winged helix DNA-binding domain"/>
    <property type="match status" value="1"/>
</dbReference>
<accession>A0A4R4P5B9</accession>
<dbReference type="PANTHER" id="PTHR43537:SF5">
    <property type="entry name" value="UXU OPERON TRANSCRIPTIONAL REGULATOR"/>
    <property type="match status" value="1"/>
</dbReference>
<keyword evidence="2" id="KW-0238">DNA-binding</keyword>
<gene>
    <name evidence="6" type="ORF">E1284_08620</name>
</gene>
<dbReference type="SUPFAM" id="SSF46785">
    <property type="entry name" value="Winged helix' DNA-binding domain"/>
    <property type="match status" value="1"/>
</dbReference>
<dbReference type="SMART" id="SM00895">
    <property type="entry name" value="FCD"/>
    <property type="match status" value="1"/>
</dbReference>
<dbReference type="Gene3D" id="1.20.120.530">
    <property type="entry name" value="GntR ligand-binding domain-like"/>
    <property type="match status" value="1"/>
</dbReference>
<dbReference type="Proteomes" id="UP000295431">
    <property type="component" value="Unassembled WGS sequence"/>
</dbReference>
<dbReference type="GO" id="GO:0003677">
    <property type="term" value="F:DNA binding"/>
    <property type="evidence" value="ECO:0007669"/>
    <property type="project" value="UniProtKB-KW"/>
</dbReference>
<evidence type="ECO:0000256" key="2">
    <source>
        <dbReference type="ARBA" id="ARBA00023125"/>
    </source>
</evidence>
<dbReference type="PANTHER" id="PTHR43537">
    <property type="entry name" value="TRANSCRIPTIONAL REGULATOR, GNTR FAMILY"/>
    <property type="match status" value="1"/>
</dbReference>
<organism evidence="6 7">
    <name type="scientific">Actinomadura bangladeshensis</name>
    <dbReference type="NCBI Taxonomy" id="453573"/>
    <lineage>
        <taxon>Bacteria</taxon>
        <taxon>Bacillati</taxon>
        <taxon>Actinomycetota</taxon>
        <taxon>Actinomycetes</taxon>
        <taxon>Streptosporangiales</taxon>
        <taxon>Thermomonosporaceae</taxon>
        <taxon>Actinomadura</taxon>
    </lineage>
</organism>
<keyword evidence="3" id="KW-0804">Transcription</keyword>
<reference evidence="6 7" key="1">
    <citation type="submission" date="2019-03" db="EMBL/GenBank/DDBJ databases">
        <title>Draft genome sequences of novel Actinobacteria.</title>
        <authorList>
            <person name="Sahin N."/>
            <person name="Ay H."/>
            <person name="Saygin H."/>
        </authorList>
    </citation>
    <scope>NUCLEOTIDE SEQUENCE [LARGE SCALE GENOMIC DNA]</scope>
    <source>
        <strain evidence="6 7">DSM 45347</strain>
    </source>
</reference>
<feature type="compositionally biased region" description="Polar residues" evidence="4">
    <location>
        <begin position="18"/>
        <end position="47"/>
    </location>
</feature>
<dbReference type="PRINTS" id="PR00035">
    <property type="entry name" value="HTHGNTR"/>
</dbReference>
<dbReference type="SUPFAM" id="SSF48008">
    <property type="entry name" value="GntR ligand-binding domain-like"/>
    <property type="match status" value="1"/>
</dbReference>
<dbReference type="PROSITE" id="PS50949">
    <property type="entry name" value="HTH_GNTR"/>
    <property type="match status" value="1"/>
</dbReference>
<sequence length="281" mass="30625">MYAQPCCESRWRGVPDSRISTSKPDQGDSDVSSTKGNNSGRSGTGTATALPVSRLRPAYQQVADQLRELILDGSLAPGDRLPPEGEIGGNFGVSRSTVREALRVLASQGLVKTVRGTTGGTFVSHIEPDQISDFLEAGIGLMSGSAALPLSAILEARELLEVPATAIAAERREQRHLDALHAAMEREKRSRGRSIKFQEHRHFHGIIMEATGNGLLTMMTQPVFHVLRTRFLNADSPAEFWSQVDDQHEQVISLLEAGDGEAASAAMRDHLRYIRVAYREA</sequence>
<dbReference type="InterPro" id="IPR011711">
    <property type="entry name" value="GntR_C"/>
</dbReference>
<dbReference type="Pfam" id="PF00392">
    <property type="entry name" value="GntR"/>
    <property type="match status" value="1"/>
</dbReference>
<keyword evidence="7" id="KW-1185">Reference proteome</keyword>
<evidence type="ECO:0000256" key="4">
    <source>
        <dbReference type="SAM" id="MobiDB-lite"/>
    </source>
</evidence>
<evidence type="ECO:0000256" key="1">
    <source>
        <dbReference type="ARBA" id="ARBA00023015"/>
    </source>
</evidence>
<feature type="region of interest" description="Disordered" evidence="4">
    <location>
        <begin position="1"/>
        <end position="52"/>
    </location>
</feature>
<feature type="domain" description="HTH gntR-type" evidence="5">
    <location>
        <begin position="56"/>
        <end position="126"/>
    </location>
</feature>